<gene>
    <name evidence="14" type="ORF">INF28_02035</name>
</gene>
<evidence type="ECO:0000313" key="14">
    <source>
        <dbReference type="EMBL" id="MBE5039250.1"/>
    </source>
</evidence>
<evidence type="ECO:0000256" key="10">
    <source>
        <dbReference type="ARBA" id="ARBA00023065"/>
    </source>
</evidence>
<dbReference type="Pfam" id="PF01554">
    <property type="entry name" value="MatE"/>
    <property type="match status" value="2"/>
</dbReference>
<protein>
    <recommendedName>
        <fullName evidence="4">Probable multidrug resistance protein NorM</fullName>
    </recommendedName>
    <alternativeName>
        <fullName evidence="12">Multidrug-efflux transporter</fullName>
    </alternativeName>
</protein>
<dbReference type="InterPro" id="IPR050222">
    <property type="entry name" value="MATE_MdtK"/>
</dbReference>
<keyword evidence="9 13" id="KW-1133">Transmembrane helix</keyword>
<evidence type="ECO:0000256" key="4">
    <source>
        <dbReference type="ARBA" id="ARBA00020268"/>
    </source>
</evidence>
<feature type="transmembrane region" description="Helical" evidence="13">
    <location>
        <begin position="93"/>
        <end position="114"/>
    </location>
</feature>
<proteinExistence type="inferred from homology"/>
<evidence type="ECO:0000256" key="5">
    <source>
        <dbReference type="ARBA" id="ARBA00022448"/>
    </source>
</evidence>
<reference evidence="14" key="1">
    <citation type="submission" date="2020-10" db="EMBL/GenBank/DDBJ databases">
        <title>ChiBAC.</title>
        <authorList>
            <person name="Zenner C."/>
            <person name="Hitch T.C.A."/>
            <person name="Clavel T."/>
        </authorList>
    </citation>
    <scope>NUCLEOTIDE SEQUENCE</scope>
    <source>
        <strain evidence="14">DSM 107454</strain>
    </source>
</reference>
<dbReference type="RefSeq" id="WP_226391813.1">
    <property type="nucleotide sequence ID" value="NZ_JADCKB010000002.1"/>
</dbReference>
<sequence length="449" mass="49278">MQDLERKGYLFSNHDLLKLIIPLVIEQLLAVTVGMADTIMIAAVGESAVSAVSLVDSVNILLINIFAALATGGAVVCGQFLGKRQQKRACMAADQLLLFTTGAAVLVMILVYFLKSWILGTVFGKIEPDVMQQANTYIMIVTASIPFIALYNSGAALFRTMGNSKISMFTSLIMNGVNITGNAIMIYGMKMGVAGAAIPTLISRITAAIIIYILIRNPKLILHTSTPVVLKPEFTFIKKILYIGVPNGLENSMFQLGKILVLSLVSSFGTASIAANAVGNNVATFQCLPGMAVGLALITVISRCVGAGDYKQARYYNRKLLYIAYGCMLLTNILIFFLLPLILRAYNLSDITEEYARQILLYHGTMCIFIWPLSFSIANTLRAANDVKFTMVVSIASMWIFRIGMSYLLGQYFHMGLFGVWVAMTIDWAVRAVLFTVRYLGKRWEAHTI</sequence>
<feature type="transmembrane region" description="Helical" evidence="13">
    <location>
        <begin position="166"/>
        <end position="187"/>
    </location>
</feature>
<dbReference type="GO" id="GO:0015297">
    <property type="term" value="F:antiporter activity"/>
    <property type="evidence" value="ECO:0007669"/>
    <property type="project" value="UniProtKB-KW"/>
</dbReference>
<dbReference type="EMBL" id="JADCKB010000002">
    <property type="protein sequence ID" value="MBE5039250.1"/>
    <property type="molecule type" value="Genomic_DNA"/>
</dbReference>
<evidence type="ECO:0000256" key="7">
    <source>
        <dbReference type="ARBA" id="ARBA00022475"/>
    </source>
</evidence>
<feature type="transmembrane region" description="Helical" evidence="13">
    <location>
        <begin position="389"/>
        <end position="409"/>
    </location>
</feature>
<dbReference type="GO" id="GO:0005886">
    <property type="term" value="C:plasma membrane"/>
    <property type="evidence" value="ECO:0007669"/>
    <property type="project" value="UniProtKB-SubCell"/>
</dbReference>
<evidence type="ECO:0000313" key="15">
    <source>
        <dbReference type="Proteomes" id="UP000806542"/>
    </source>
</evidence>
<comment type="similarity">
    <text evidence="3">Belongs to the multi antimicrobial extrusion (MATE) (TC 2.A.66.1) family.</text>
</comment>
<dbReference type="CDD" id="cd13137">
    <property type="entry name" value="MATE_NorM_like"/>
    <property type="match status" value="1"/>
</dbReference>
<feature type="transmembrane region" description="Helical" evidence="13">
    <location>
        <begin position="320"/>
        <end position="343"/>
    </location>
</feature>
<evidence type="ECO:0000256" key="12">
    <source>
        <dbReference type="ARBA" id="ARBA00031636"/>
    </source>
</evidence>
<accession>A0A9D5R7V3</accession>
<evidence type="ECO:0000256" key="13">
    <source>
        <dbReference type="SAM" id="Phobius"/>
    </source>
</evidence>
<comment type="function">
    <text evidence="1">Multidrug efflux pump.</text>
</comment>
<dbReference type="InterPro" id="IPR048279">
    <property type="entry name" value="MdtK-like"/>
</dbReference>
<feature type="transmembrane region" description="Helical" evidence="13">
    <location>
        <begin position="20"/>
        <end position="45"/>
    </location>
</feature>
<evidence type="ECO:0000256" key="2">
    <source>
        <dbReference type="ARBA" id="ARBA00004651"/>
    </source>
</evidence>
<comment type="caution">
    <text evidence="14">The sequence shown here is derived from an EMBL/GenBank/DDBJ whole genome shotgun (WGS) entry which is preliminary data.</text>
</comment>
<evidence type="ECO:0000256" key="3">
    <source>
        <dbReference type="ARBA" id="ARBA00010199"/>
    </source>
</evidence>
<dbReference type="PANTHER" id="PTHR43298:SF2">
    <property type="entry name" value="FMN_FAD EXPORTER YEEO-RELATED"/>
    <property type="match status" value="1"/>
</dbReference>
<keyword evidence="11 13" id="KW-0472">Membrane</keyword>
<evidence type="ECO:0000256" key="8">
    <source>
        <dbReference type="ARBA" id="ARBA00022692"/>
    </source>
</evidence>
<keyword evidence="5" id="KW-0813">Transport</keyword>
<keyword evidence="15" id="KW-1185">Reference proteome</keyword>
<evidence type="ECO:0000256" key="11">
    <source>
        <dbReference type="ARBA" id="ARBA00023136"/>
    </source>
</evidence>
<feature type="transmembrane region" description="Helical" evidence="13">
    <location>
        <begin position="57"/>
        <end position="81"/>
    </location>
</feature>
<keyword evidence="6" id="KW-0050">Antiport</keyword>
<dbReference type="PANTHER" id="PTHR43298">
    <property type="entry name" value="MULTIDRUG RESISTANCE PROTEIN NORM-RELATED"/>
    <property type="match status" value="1"/>
</dbReference>
<dbReference type="Proteomes" id="UP000806542">
    <property type="component" value="Unassembled WGS sequence"/>
</dbReference>
<evidence type="ECO:0000256" key="9">
    <source>
        <dbReference type="ARBA" id="ARBA00022989"/>
    </source>
</evidence>
<feature type="transmembrane region" description="Helical" evidence="13">
    <location>
        <begin position="259"/>
        <end position="278"/>
    </location>
</feature>
<evidence type="ECO:0000256" key="1">
    <source>
        <dbReference type="ARBA" id="ARBA00003408"/>
    </source>
</evidence>
<organism evidence="14 15">
    <name type="scientific">Ructibacterium gallinarum</name>
    <dbReference type="NCBI Taxonomy" id="2779355"/>
    <lineage>
        <taxon>Bacteria</taxon>
        <taxon>Bacillati</taxon>
        <taxon>Bacillota</taxon>
        <taxon>Clostridia</taxon>
        <taxon>Eubacteriales</taxon>
        <taxon>Oscillospiraceae</taxon>
        <taxon>Ructibacterium</taxon>
    </lineage>
</organism>
<keyword evidence="10" id="KW-0406">Ion transport</keyword>
<keyword evidence="8 13" id="KW-0812">Transmembrane</keyword>
<feature type="transmembrane region" description="Helical" evidence="13">
    <location>
        <begin position="290"/>
        <end position="308"/>
    </location>
</feature>
<keyword evidence="7" id="KW-1003">Cell membrane</keyword>
<feature type="transmembrane region" description="Helical" evidence="13">
    <location>
        <begin position="134"/>
        <end position="154"/>
    </location>
</feature>
<name>A0A9D5R7V3_9FIRM</name>
<dbReference type="NCBIfam" id="TIGR00797">
    <property type="entry name" value="matE"/>
    <property type="match status" value="1"/>
</dbReference>
<dbReference type="PIRSF" id="PIRSF006603">
    <property type="entry name" value="DinF"/>
    <property type="match status" value="1"/>
</dbReference>
<feature type="transmembrane region" description="Helical" evidence="13">
    <location>
        <begin position="355"/>
        <end position="377"/>
    </location>
</feature>
<dbReference type="AlphaFoldDB" id="A0A9D5R7V3"/>
<feature type="transmembrane region" description="Helical" evidence="13">
    <location>
        <begin position="193"/>
        <end position="215"/>
    </location>
</feature>
<dbReference type="InterPro" id="IPR002528">
    <property type="entry name" value="MATE_fam"/>
</dbReference>
<dbReference type="GO" id="GO:0042910">
    <property type="term" value="F:xenobiotic transmembrane transporter activity"/>
    <property type="evidence" value="ECO:0007669"/>
    <property type="project" value="InterPro"/>
</dbReference>
<comment type="subcellular location">
    <subcellularLocation>
        <location evidence="2">Cell membrane</location>
        <topology evidence="2">Multi-pass membrane protein</topology>
    </subcellularLocation>
</comment>
<evidence type="ECO:0000256" key="6">
    <source>
        <dbReference type="ARBA" id="ARBA00022449"/>
    </source>
</evidence>
<feature type="transmembrane region" description="Helical" evidence="13">
    <location>
        <begin position="415"/>
        <end position="434"/>
    </location>
</feature>
<dbReference type="GO" id="GO:0006811">
    <property type="term" value="P:monoatomic ion transport"/>
    <property type="evidence" value="ECO:0007669"/>
    <property type="project" value="UniProtKB-KW"/>
</dbReference>